<proteinExistence type="predicted"/>
<dbReference type="PANTHER" id="PTHR39441">
    <property type="entry name" value="DUF2252 DOMAIN-CONTAINING PROTEIN"/>
    <property type="match status" value="1"/>
</dbReference>
<dbReference type="AlphaFoldDB" id="A0A1H5PT84"/>
<dbReference type="PANTHER" id="PTHR39441:SF1">
    <property type="entry name" value="DUF2252 DOMAIN-CONTAINING PROTEIN"/>
    <property type="match status" value="1"/>
</dbReference>
<organism evidence="1 2">
    <name type="scientific">Jiangella alba</name>
    <dbReference type="NCBI Taxonomy" id="561176"/>
    <lineage>
        <taxon>Bacteria</taxon>
        <taxon>Bacillati</taxon>
        <taxon>Actinomycetota</taxon>
        <taxon>Actinomycetes</taxon>
        <taxon>Jiangellales</taxon>
        <taxon>Jiangellaceae</taxon>
        <taxon>Jiangella</taxon>
    </lineage>
</organism>
<dbReference type="OrthoDB" id="1491115at2"/>
<dbReference type="STRING" id="561176.SAMN04488561_5606"/>
<dbReference type="Pfam" id="PF10009">
    <property type="entry name" value="DUF2252"/>
    <property type="match status" value="1"/>
</dbReference>
<dbReference type="InterPro" id="IPR018721">
    <property type="entry name" value="DUF2252"/>
</dbReference>
<keyword evidence="2" id="KW-1185">Reference proteome</keyword>
<evidence type="ECO:0000313" key="1">
    <source>
        <dbReference type="EMBL" id="SEF16919.1"/>
    </source>
</evidence>
<reference evidence="2" key="1">
    <citation type="submission" date="2016-10" db="EMBL/GenBank/DDBJ databases">
        <authorList>
            <person name="Varghese N."/>
            <person name="Submissions S."/>
        </authorList>
    </citation>
    <scope>NUCLEOTIDE SEQUENCE [LARGE SCALE GENOMIC DNA]</scope>
    <source>
        <strain evidence="2">DSM 45237</strain>
    </source>
</reference>
<accession>A0A1H5PT84</accession>
<evidence type="ECO:0000313" key="2">
    <source>
        <dbReference type="Proteomes" id="UP000181980"/>
    </source>
</evidence>
<name>A0A1H5PT84_9ACTN</name>
<dbReference type="Proteomes" id="UP000181980">
    <property type="component" value="Unassembled WGS sequence"/>
</dbReference>
<dbReference type="EMBL" id="FNUC01000004">
    <property type="protein sequence ID" value="SEF16919.1"/>
    <property type="molecule type" value="Genomic_DNA"/>
</dbReference>
<sequence length="466" mass="50606">MSISTVQESRAAGKDLRATLARSAHAAATVAAPAERDPVAILVAQHASRLADLTPVRIGRMLQSPFAYYRGTAAVMAHDLAGGPHTGVEVVSCGDAHVSNFGLFASPERRLLFDLNDFDEAGNAPWEWDVKRLATSVYVGGRDLGMSEPACADATEAAVRGYREALLRLYELSALERYYYQVDADQLAGLTAAGNRAVVRKTVKKARSRTSEQVLAKIVTTEADGRRRIVDQPPITRHVDHATVEQLQLLFERYRATLRQDVALLLSQFRLDDYVLRVVGVGSVGTRCYVLMFTGPHDEPLFLQAKEAQPSVLATYGGLPDALPDGVPANGEPHTQGHRVVAAQRILQAQSDPFLGWITGWAGEAADRPRVDYYWRQFRDMKGSVDLAALTPSQFTEYGVLCGGLLARAHSQSPGGAVIRGYLGRSDAFDRAVARWSRSYADQCEADFAALDAAVTSGRVAAEHGI</sequence>
<gene>
    <name evidence="1" type="ORF">SAMN04488561_5606</name>
</gene>
<protein>
    <submittedName>
        <fullName evidence="1">Uncharacterized conserved protein, DUF2252 family</fullName>
    </submittedName>
</protein>
<dbReference type="RefSeq" id="WP_069112468.1">
    <property type="nucleotide sequence ID" value="NZ_FNUC01000004.1"/>
</dbReference>